<dbReference type="HOGENOM" id="CLU_020336_50_4_2"/>
<dbReference type="KEGG" id="hxa:Halxa_3164"/>
<dbReference type="GeneID" id="10798114"/>
<accession>F8D6N7</accession>
<dbReference type="STRING" id="797210.Halxa_3164"/>
<evidence type="ECO:0000313" key="3">
    <source>
        <dbReference type="EMBL" id="AEH37777.1"/>
    </source>
</evidence>
<gene>
    <name evidence="3" type="ordered locus">Halxa_3164</name>
</gene>
<dbReference type="PANTHER" id="PTHR43798:SF31">
    <property type="entry name" value="AB HYDROLASE SUPERFAMILY PROTEIN YCLE"/>
    <property type="match status" value="1"/>
</dbReference>
<dbReference type="PRINTS" id="PR00111">
    <property type="entry name" value="ABHYDROLASE"/>
</dbReference>
<reference evidence="3 4" key="1">
    <citation type="journal article" date="2012" name="Stand. Genomic Sci.">
        <title>Complete genome sequence of Halopiger xanaduensis type strain (SH-6(T)).</title>
        <authorList>
            <person name="Anderson I."/>
            <person name="Tindall B.J."/>
            <person name="Rohde M."/>
            <person name="Lucas S."/>
            <person name="Han J."/>
            <person name="Lapidus A."/>
            <person name="Cheng J.F."/>
            <person name="Goodwin L."/>
            <person name="Pitluck S."/>
            <person name="Peters L."/>
            <person name="Pati A."/>
            <person name="Mikhailova N."/>
            <person name="Pagani I."/>
            <person name="Teshima H."/>
            <person name="Han C."/>
            <person name="Tapia R."/>
            <person name="Land M."/>
            <person name="Woyke T."/>
            <person name="Klenk H.P."/>
            <person name="Kyrpides N."/>
            <person name="Ivanova N."/>
        </authorList>
    </citation>
    <scope>NUCLEOTIDE SEQUENCE [LARGE SCALE GENOMIC DNA]</scope>
    <source>
        <strain evidence="4">DSM 18323 / JCM 14033 / SH-6</strain>
    </source>
</reference>
<dbReference type="InterPro" id="IPR000073">
    <property type="entry name" value="AB_hydrolase_1"/>
</dbReference>
<dbReference type="RefSeq" id="WP_013880667.1">
    <property type="nucleotide sequence ID" value="NC_015666.1"/>
</dbReference>
<dbReference type="AlphaFoldDB" id="F8D6N7"/>
<keyword evidence="4" id="KW-1185">Reference proteome</keyword>
<keyword evidence="1 3" id="KW-0378">Hydrolase</keyword>
<proteinExistence type="predicted"/>
<feature type="domain" description="AB hydrolase-1" evidence="2">
    <location>
        <begin position="30"/>
        <end position="257"/>
    </location>
</feature>
<dbReference type="Pfam" id="PF12697">
    <property type="entry name" value="Abhydrolase_6"/>
    <property type="match status" value="1"/>
</dbReference>
<dbReference type="PANTHER" id="PTHR43798">
    <property type="entry name" value="MONOACYLGLYCEROL LIPASE"/>
    <property type="match status" value="1"/>
</dbReference>
<name>F8D6N7_HALXS</name>
<organism evidence="3 4">
    <name type="scientific">Halopiger xanaduensis (strain DSM 18323 / JCM 14033 / SH-6)</name>
    <dbReference type="NCBI Taxonomy" id="797210"/>
    <lineage>
        <taxon>Archaea</taxon>
        <taxon>Methanobacteriati</taxon>
        <taxon>Methanobacteriota</taxon>
        <taxon>Stenosarchaea group</taxon>
        <taxon>Halobacteria</taxon>
        <taxon>Halobacteriales</taxon>
        <taxon>Natrialbaceae</taxon>
        <taxon>Halopiger</taxon>
    </lineage>
</organism>
<dbReference type="SUPFAM" id="SSF53474">
    <property type="entry name" value="alpha/beta-Hydrolases"/>
    <property type="match status" value="1"/>
</dbReference>
<dbReference type="eggNOG" id="arCOG01648">
    <property type="taxonomic scope" value="Archaea"/>
</dbReference>
<evidence type="ECO:0000256" key="1">
    <source>
        <dbReference type="ARBA" id="ARBA00022801"/>
    </source>
</evidence>
<evidence type="ECO:0000259" key="2">
    <source>
        <dbReference type="Pfam" id="PF12697"/>
    </source>
</evidence>
<dbReference type="InterPro" id="IPR029058">
    <property type="entry name" value="AB_hydrolase_fold"/>
</dbReference>
<evidence type="ECO:0000313" key="4">
    <source>
        <dbReference type="Proteomes" id="UP000006794"/>
    </source>
</evidence>
<dbReference type="Gene3D" id="3.40.50.1820">
    <property type="entry name" value="alpha/beta hydrolase"/>
    <property type="match status" value="1"/>
</dbReference>
<protein>
    <submittedName>
        <fullName evidence="3">Alpha/beta hydrolase fold protein</fullName>
    </submittedName>
</protein>
<dbReference type="GO" id="GO:0016020">
    <property type="term" value="C:membrane"/>
    <property type="evidence" value="ECO:0007669"/>
    <property type="project" value="TreeGrafter"/>
</dbReference>
<dbReference type="EMBL" id="CP002839">
    <property type="protein sequence ID" value="AEH37777.1"/>
    <property type="molecule type" value="Genomic_DNA"/>
</dbReference>
<dbReference type="OrthoDB" id="7466at2157"/>
<dbReference type="Proteomes" id="UP000006794">
    <property type="component" value="Chromosome"/>
</dbReference>
<dbReference type="GO" id="GO:0016787">
    <property type="term" value="F:hydrolase activity"/>
    <property type="evidence" value="ECO:0007669"/>
    <property type="project" value="UniProtKB-KW"/>
</dbReference>
<sequence>MDLPEEWTAGTVSANGIDHQYYRTGEGPPVVLAHGMYDNGRRWVRLGSELADDYEVIAYDARGHGRTDAPETGYDMTNRVADLVGIVDELGLPNPVLVGHSMGAATVACAAADHPDLPRALVLEAPARFREAPQMDMETARERSRKLVREAQDLSLEERIDQHYDDVDAEPEQIRRLAVATGECSPRVAMYAQEHRLVVETFDEITCPTLSLRPDLDVADRTSDLNAAERLASERLVHVPDAGHYVFRDAYDAALAELRTFLRRA</sequence>
<dbReference type="InterPro" id="IPR050266">
    <property type="entry name" value="AB_hydrolase_sf"/>
</dbReference>